<dbReference type="AlphaFoldDB" id="A0A6C0U2X5"/>
<dbReference type="Pfam" id="PF13378">
    <property type="entry name" value="MR_MLE_C"/>
    <property type="match status" value="1"/>
</dbReference>
<feature type="domain" description="Mandelate racemase/muconate lactonizing enzyme C-terminal" evidence="8">
    <location>
        <begin position="128"/>
        <end position="219"/>
    </location>
</feature>
<evidence type="ECO:0000256" key="6">
    <source>
        <dbReference type="PIRSR" id="PIRSR634603-3"/>
    </source>
</evidence>
<dbReference type="EMBL" id="CP048711">
    <property type="protein sequence ID" value="QIB66183.1"/>
    <property type="molecule type" value="Genomic_DNA"/>
</dbReference>
<dbReference type="PANTHER" id="PTHR48073">
    <property type="entry name" value="O-SUCCINYLBENZOATE SYNTHASE-RELATED"/>
    <property type="match status" value="1"/>
</dbReference>
<dbReference type="SUPFAM" id="SSF51604">
    <property type="entry name" value="Enolase C-terminal domain-like"/>
    <property type="match status" value="1"/>
</dbReference>
<dbReference type="GO" id="GO:0016855">
    <property type="term" value="F:racemase and epimerase activity, acting on amino acids and derivatives"/>
    <property type="evidence" value="ECO:0007669"/>
    <property type="project" value="UniProtKB-UniRule"/>
</dbReference>
<dbReference type="InterPro" id="IPR013341">
    <property type="entry name" value="Mandelate_racemase_N_dom"/>
</dbReference>
<evidence type="ECO:0000256" key="7">
    <source>
        <dbReference type="RuleBase" id="RU366006"/>
    </source>
</evidence>
<dbReference type="CDD" id="cd03319">
    <property type="entry name" value="L-Ala-DL-Glu_epimerase"/>
    <property type="match status" value="1"/>
</dbReference>
<dbReference type="InterPro" id="IPR029017">
    <property type="entry name" value="Enolase-like_N"/>
</dbReference>
<feature type="active site" description="Proton acceptor; specific for (S)-substrate epimerization" evidence="5">
    <location>
        <position position="243"/>
    </location>
</feature>
<dbReference type="GO" id="GO:0046872">
    <property type="term" value="F:metal ion binding"/>
    <property type="evidence" value="ECO:0007669"/>
    <property type="project" value="UniProtKB-KW"/>
</dbReference>
<evidence type="ECO:0000256" key="2">
    <source>
        <dbReference type="ARBA" id="ARBA00022723"/>
    </source>
</evidence>
<dbReference type="InterPro" id="IPR013342">
    <property type="entry name" value="Mandelate_racemase_C"/>
</dbReference>
<evidence type="ECO:0000313" key="10">
    <source>
        <dbReference type="Proteomes" id="UP000477680"/>
    </source>
</evidence>
<name>A0A6C0U2X5_9GAMM</name>
<protein>
    <recommendedName>
        <fullName evidence="7">Dipeptide epimerase</fullName>
        <ecNumber evidence="7">5.1.1.-</ecNumber>
    </recommendedName>
</protein>
<dbReference type="SMART" id="SM00922">
    <property type="entry name" value="MR_MLE"/>
    <property type="match status" value="1"/>
</dbReference>
<dbReference type="EC" id="5.1.1.-" evidence="7"/>
<evidence type="ECO:0000256" key="5">
    <source>
        <dbReference type="PIRSR" id="PIRSR634603-1"/>
    </source>
</evidence>
<dbReference type="InterPro" id="IPR034603">
    <property type="entry name" value="Dipeptide_epimerase"/>
</dbReference>
<keyword evidence="2 6" id="KW-0479">Metal-binding</keyword>
<comment type="similarity">
    <text evidence="1 7">Belongs to the mandelate racemase/muconate lactonizing enzyme family.</text>
</comment>
<dbReference type="GO" id="GO:0006518">
    <property type="term" value="P:peptide metabolic process"/>
    <property type="evidence" value="ECO:0007669"/>
    <property type="project" value="UniProtKB-ARBA"/>
</dbReference>
<dbReference type="InterPro" id="IPR029065">
    <property type="entry name" value="Enolase_C-like"/>
</dbReference>
<keyword evidence="3 6" id="KW-0460">Magnesium</keyword>
<evidence type="ECO:0000256" key="3">
    <source>
        <dbReference type="ARBA" id="ARBA00022842"/>
    </source>
</evidence>
<evidence type="ECO:0000256" key="4">
    <source>
        <dbReference type="ARBA" id="ARBA00023235"/>
    </source>
</evidence>
<dbReference type="SFLD" id="SFLDS00001">
    <property type="entry name" value="Enolase"/>
    <property type="match status" value="1"/>
</dbReference>
<dbReference type="InterPro" id="IPR036849">
    <property type="entry name" value="Enolase-like_C_sf"/>
</dbReference>
<keyword evidence="4 7" id="KW-0413">Isomerase</keyword>
<gene>
    <name evidence="9" type="ORF">G3T16_12945</name>
</gene>
<dbReference type="Gene3D" id="3.30.390.10">
    <property type="entry name" value="Enolase-like, N-terminal domain"/>
    <property type="match status" value="1"/>
</dbReference>
<comment type="cofactor">
    <cofactor evidence="6 7">
        <name>Mg(2+)</name>
        <dbReference type="ChEBI" id="CHEBI:18420"/>
    </cofactor>
    <text evidence="6 7">Binds 1 Mg(2+) ion per subunit.</text>
</comment>
<dbReference type="Proteomes" id="UP000477680">
    <property type="component" value="Chromosome"/>
</dbReference>
<dbReference type="Gene3D" id="3.20.20.120">
    <property type="entry name" value="Enolase-like C-terminal domain"/>
    <property type="match status" value="1"/>
</dbReference>
<reference evidence="9 10" key="1">
    <citation type="submission" date="2020-02" db="EMBL/GenBank/DDBJ databases">
        <title>Genome sequencing for Kineobactrum sp. M2.</title>
        <authorList>
            <person name="Park S.-J."/>
        </authorList>
    </citation>
    <scope>NUCLEOTIDE SEQUENCE [LARGE SCALE GENOMIC DNA]</scope>
    <source>
        <strain evidence="9 10">M2</strain>
    </source>
</reference>
<sequence>MHISIEKTVFPMAAPFAITGHVFETSETLRVTLTGDGVSGRGEAVGAYYLGESPDSMAAQLESVAGSLNSDLSVERIQGLLPPGGARNALDCAFWDYRAKRSGRTIWELLSITPRQLSTVYTLGVAAPEVMAEQAVQAGRFHNLKIKLDANDPVARLEAIRAARPDAHLIVDANQAWSLAALQEYLPHARRLNIAMIEQPLPRGEDAELEAFESPVPLGADESCLHLGEFVTAAKRYDVINIKLDKCGGLTEGLALVEAAQRAGLGLMVGNMCGSSLSMAPSYVVGQFCQFIDIDGPLLLKHDVPHGLVYGDGGIVSPPEPQLWG</sequence>
<dbReference type="RefSeq" id="WP_163495618.1">
    <property type="nucleotide sequence ID" value="NZ_CP048711.1"/>
</dbReference>
<accession>A0A6C0U2X5</accession>
<dbReference type="SFLD" id="SFLDG00180">
    <property type="entry name" value="muconate_cycloisomerase"/>
    <property type="match status" value="1"/>
</dbReference>
<evidence type="ECO:0000313" key="9">
    <source>
        <dbReference type="EMBL" id="QIB66183.1"/>
    </source>
</evidence>
<evidence type="ECO:0000259" key="8">
    <source>
        <dbReference type="SMART" id="SM00922"/>
    </source>
</evidence>
<dbReference type="PANTHER" id="PTHR48073:SF2">
    <property type="entry name" value="O-SUCCINYLBENZOATE SYNTHASE"/>
    <property type="match status" value="1"/>
</dbReference>
<proteinExistence type="inferred from homology"/>
<feature type="active site" description="Proton acceptor; specific for (R)-substrate epimerization" evidence="5">
    <location>
        <position position="147"/>
    </location>
</feature>
<evidence type="ECO:0000256" key="1">
    <source>
        <dbReference type="ARBA" id="ARBA00008031"/>
    </source>
</evidence>
<dbReference type="SUPFAM" id="SSF54826">
    <property type="entry name" value="Enolase N-terminal domain-like"/>
    <property type="match status" value="1"/>
</dbReference>
<feature type="binding site" evidence="6">
    <location>
        <position position="172"/>
    </location>
    <ligand>
        <name>Mg(2+)</name>
        <dbReference type="ChEBI" id="CHEBI:18420"/>
    </ligand>
</feature>
<feature type="binding site" evidence="6">
    <location>
        <position position="221"/>
    </location>
    <ligand>
        <name>Mg(2+)</name>
        <dbReference type="ChEBI" id="CHEBI:18420"/>
    </ligand>
</feature>
<keyword evidence="10" id="KW-1185">Reference proteome</keyword>
<dbReference type="Pfam" id="PF02746">
    <property type="entry name" value="MR_MLE_N"/>
    <property type="match status" value="1"/>
</dbReference>
<dbReference type="KEGG" id="kim:G3T16_12945"/>
<feature type="binding site" evidence="6">
    <location>
        <position position="198"/>
    </location>
    <ligand>
        <name>Mg(2+)</name>
        <dbReference type="ChEBI" id="CHEBI:18420"/>
    </ligand>
</feature>
<organism evidence="9 10">
    <name type="scientific">Kineobactrum salinum</name>
    <dbReference type="NCBI Taxonomy" id="2708301"/>
    <lineage>
        <taxon>Bacteria</taxon>
        <taxon>Pseudomonadati</taxon>
        <taxon>Pseudomonadota</taxon>
        <taxon>Gammaproteobacteria</taxon>
        <taxon>Cellvibrionales</taxon>
        <taxon>Halieaceae</taxon>
        <taxon>Kineobactrum</taxon>
    </lineage>
</organism>